<accession>C6LMJ8</accession>
<dbReference type="AlphaFoldDB" id="C6LMJ8"/>
<feature type="chain" id="PRO_5038782619" evidence="2">
    <location>
        <begin position="18"/>
        <end position="141"/>
    </location>
</feature>
<comment type="caution">
    <text evidence="3">The sequence shown here is derived from an EMBL/GenBank/DDBJ whole genome shotgun (WGS) entry which is preliminary data.</text>
</comment>
<feature type="region of interest" description="Disordered" evidence="1">
    <location>
        <begin position="113"/>
        <end position="141"/>
    </location>
</feature>
<sequence length="141" mass="15965">MKKVLLYGILHSSVSHAALPSEKGVHMNRNLNQEQREKLTLAIQAAVGILVIGLSIRNSARIQTAEMKKLAKKDAAQQARLQKNEYAMKQKLQKNEYSMKQKLQKQKYRAKLQRARKSGKRGPLIFARTKPLSGRPGFSAR</sequence>
<dbReference type="eggNOG" id="ENOG502ZD8Q">
    <property type="taxonomic scope" value="Bacteria"/>
</dbReference>
<name>C6LMJ8_9FIRM</name>
<keyword evidence="2" id="KW-0732">Signal</keyword>
<keyword evidence="4" id="KW-1185">Reference proteome</keyword>
<gene>
    <name evidence="3" type="ORF">BRYFOR_09899</name>
</gene>
<proteinExistence type="predicted"/>
<evidence type="ECO:0000313" key="3">
    <source>
        <dbReference type="EMBL" id="EET58150.1"/>
    </source>
</evidence>
<dbReference type="EMBL" id="ACCL02000046">
    <property type="protein sequence ID" value="EET58150.1"/>
    <property type="molecule type" value="Genomic_DNA"/>
</dbReference>
<evidence type="ECO:0000256" key="2">
    <source>
        <dbReference type="SAM" id="SignalP"/>
    </source>
</evidence>
<evidence type="ECO:0000313" key="4">
    <source>
        <dbReference type="Proteomes" id="UP000005561"/>
    </source>
</evidence>
<protein>
    <submittedName>
        <fullName evidence="3">Uncharacterized protein</fullName>
    </submittedName>
</protein>
<dbReference type="Proteomes" id="UP000005561">
    <property type="component" value="Unassembled WGS sequence"/>
</dbReference>
<organism evidence="3 4">
    <name type="scientific">Marvinbryantia formatexigens DSM 14469</name>
    <dbReference type="NCBI Taxonomy" id="478749"/>
    <lineage>
        <taxon>Bacteria</taxon>
        <taxon>Bacillati</taxon>
        <taxon>Bacillota</taxon>
        <taxon>Clostridia</taxon>
        <taxon>Lachnospirales</taxon>
        <taxon>Lachnospiraceae</taxon>
        <taxon>Marvinbryantia</taxon>
    </lineage>
</organism>
<evidence type="ECO:0000256" key="1">
    <source>
        <dbReference type="SAM" id="MobiDB-lite"/>
    </source>
</evidence>
<reference evidence="3" key="1">
    <citation type="submission" date="2009-07" db="EMBL/GenBank/DDBJ databases">
        <authorList>
            <person name="Weinstock G."/>
            <person name="Sodergren E."/>
            <person name="Clifton S."/>
            <person name="Fulton L."/>
            <person name="Fulton B."/>
            <person name="Courtney L."/>
            <person name="Fronick C."/>
            <person name="Harrison M."/>
            <person name="Strong C."/>
            <person name="Farmer C."/>
            <person name="Delahaunty K."/>
            <person name="Markovic C."/>
            <person name="Hall O."/>
            <person name="Minx P."/>
            <person name="Tomlinson C."/>
            <person name="Mitreva M."/>
            <person name="Nelson J."/>
            <person name="Hou S."/>
            <person name="Wollam A."/>
            <person name="Pepin K.H."/>
            <person name="Johnson M."/>
            <person name="Bhonagiri V."/>
            <person name="Nash W.E."/>
            <person name="Warren W."/>
            <person name="Chinwalla A."/>
            <person name="Mardis E.R."/>
            <person name="Wilson R.K."/>
        </authorList>
    </citation>
    <scope>NUCLEOTIDE SEQUENCE [LARGE SCALE GENOMIC DNA]</scope>
    <source>
        <strain evidence="3">DSM 14469</strain>
    </source>
</reference>
<feature type="signal peptide" evidence="2">
    <location>
        <begin position="1"/>
        <end position="17"/>
    </location>
</feature>